<sequence length="481" mass="53190">MTVDPKELVERGWGPEAPANYTRKDVILYGLGVGASELRYIYENNDEFAPLPSMPFALTFKGGNSADVLPFPPQHFMGAIGQIPPQGPVLDGERSLTLLKQLPTSTNSWAMRSRVTAVSQKRSGVVVESETVIVDKDTGEECARLGNSVFYVGVKGLQSAGEPSKVVVEIPQRPADREVSEIITLERVQTYRLSGDYNPLHVDDDVAKAFGFPRAIVHGLCTLGHSVRRVIKEFANGDPGEVRGIRCRFSKPVLIGEQITTKMWRVDITKVLFRTCKYSTSDDVSAARITEFRFPSLEPSTKQLITVAAAGVALVSSLPLGKAIGSVSPDDDFIPLVNRLLSTEDYRTICMHERGDKNTTGWESLNVHVSKGLGVRTRYIACPKTDEWSAFRIEFPRAKPGDTSRPDPLRKLNKSTFGGILDAVDPYVRGKHGGMSTYANLEFVVRTGSPLCLLVREAMKNQYGTFKNLCRKYYKLIGQKR</sequence>
<accession>A0A7J6L111</accession>
<organism evidence="3 4">
    <name type="scientific">Perkinsus olseni</name>
    <name type="common">Perkinsus atlanticus</name>
    <dbReference type="NCBI Taxonomy" id="32597"/>
    <lineage>
        <taxon>Eukaryota</taxon>
        <taxon>Sar</taxon>
        <taxon>Alveolata</taxon>
        <taxon>Perkinsozoa</taxon>
        <taxon>Perkinsea</taxon>
        <taxon>Perkinsida</taxon>
        <taxon>Perkinsidae</taxon>
        <taxon>Perkinsus</taxon>
    </lineage>
</organism>
<comment type="caution">
    <text evidence="3">The sequence shown here is derived from an EMBL/GenBank/DDBJ whole genome shotgun (WGS) entry which is preliminary data.</text>
</comment>
<evidence type="ECO:0000313" key="4">
    <source>
        <dbReference type="Proteomes" id="UP000572268"/>
    </source>
</evidence>
<dbReference type="InterPro" id="IPR002539">
    <property type="entry name" value="MaoC-like_dom"/>
</dbReference>
<dbReference type="AlphaFoldDB" id="A0A7J6L111"/>
<protein>
    <recommendedName>
        <fullName evidence="5">MaoC-like domain-containing protein</fullName>
    </recommendedName>
</protein>
<dbReference type="SUPFAM" id="SSF54637">
    <property type="entry name" value="Thioesterase/thiol ester dehydrase-isomerase"/>
    <property type="match status" value="2"/>
</dbReference>
<feature type="domain" description="Peroxisomal multifunctional enzyme type 2-like N-terminal" evidence="2">
    <location>
        <begin position="20"/>
        <end position="153"/>
    </location>
</feature>
<evidence type="ECO:0008006" key="5">
    <source>
        <dbReference type="Google" id="ProtNLM"/>
    </source>
</evidence>
<proteinExistence type="predicted"/>
<reference evidence="3 4" key="1">
    <citation type="submission" date="2020-04" db="EMBL/GenBank/DDBJ databases">
        <title>Perkinsus olseni comparative genomics.</title>
        <authorList>
            <person name="Bogema D.R."/>
        </authorList>
    </citation>
    <scope>NUCLEOTIDE SEQUENCE [LARGE SCALE GENOMIC DNA]</scope>
    <source>
        <strain evidence="3">ATCC PRA-31</strain>
    </source>
</reference>
<dbReference type="Pfam" id="PF01575">
    <property type="entry name" value="MaoC_dehydratas"/>
    <property type="match status" value="1"/>
</dbReference>
<evidence type="ECO:0000313" key="3">
    <source>
        <dbReference type="EMBL" id="KAF4652356.1"/>
    </source>
</evidence>
<dbReference type="GO" id="GO:0004300">
    <property type="term" value="F:enoyl-CoA hydratase activity"/>
    <property type="evidence" value="ECO:0007669"/>
    <property type="project" value="TreeGrafter"/>
</dbReference>
<dbReference type="Proteomes" id="UP000572268">
    <property type="component" value="Unassembled WGS sequence"/>
</dbReference>
<evidence type="ECO:0000259" key="1">
    <source>
        <dbReference type="Pfam" id="PF01575"/>
    </source>
</evidence>
<dbReference type="GO" id="GO:0005777">
    <property type="term" value="C:peroxisome"/>
    <property type="evidence" value="ECO:0007669"/>
    <property type="project" value="TreeGrafter"/>
</dbReference>
<dbReference type="GO" id="GO:0044594">
    <property type="term" value="F:17-beta-hydroxysteroid dehydrogenase (NAD+) activity"/>
    <property type="evidence" value="ECO:0007669"/>
    <property type="project" value="TreeGrafter"/>
</dbReference>
<evidence type="ECO:0000259" key="2">
    <source>
        <dbReference type="Pfam" id="PF22622"/>
    </source>
</evidence>
<dbReference type="InterPro" id="IPR054357">
    <property type="entry name" value="MFE-2_N"/>
</dbReference>
<dbReference type="InterPro" id="IPR029069">
    <property type="entry name" value="HotDog_dom_sf"/>
</dbReference>
<dbReference type="Gene3D" id="3.10.129.10">
    <property type="entry name" value="Hotdog Thioesterase"/>
    <property type="match status" value="2"/>
</dbReference>
<dbReference type="EMBL" id="JABANN010000926">
    <property type="protein sequence ID" value="KAF4652356.1"/>
    <property type="molecule type" value="Genomic_DNA"/>
</dbReference>
<dbReference type="PANTHER" id="PTHR13078">
    <property type="entry name" value="PEROXISOMAL MULTIFUNCTIONAL ENZYME TYPE 2-RELATED"/>
    <property type="match status" value="1"/>
</dbReference>
<feature type="domain" description="MaoC-like" evidence="1">
    <location>
        <begin position="170"/>
        <end position="283"/>
    </location>
</feature>
<dbReference type="GO" id="GO:0003857">
    <property type="term" value="F:(3S)-3-hydroxyacyl-CoA dehydrogenase (NAD+) activity"/>
    <property type="evidence" value="ECO:0007669"/>
    <property type="project" value="TreeGrafter"/>
</dbReference>
<dbReference type="Pfam" id="PF22622">
    <property type="entry name" value="MFE-2_hydrat-2_N"/>
    <property type="match status" value="1"/>
</dbReference>
<name>A0A7J6L111_PEROL</name>
<dbReference type="GO" id="GO:0006635">
    <property type="term" value="P:fatty acid beta-oxidation"/>
    <property type="evidence" value="ECO:0007669"/>
    <property type="project" value="TreeGrafter"/>
</dbReference>
<gene>
    <name evidence="3" type="ORF">FOL46_009768</name>
</gene>
<dbReference type="PANTHER" id="PTHR13078:SF56">
    <property type="entry name" value="PEROXISOMAL MULTIFUNCTIONAL ENZYME TYPE 2"/>
    <property type="match status" value="1"/>
</dbReference>